<proteinExistence type="inferred from homology"/>
<dbReference type="InterPro" id="IPR026711">
    <property type="entry name" value="Msl-1"/>
</dbReference>
<dbReference type="GO" id="GO:0003682">
    <property type="term" value="F:chromatin binding"/>
    <property type="evidence" value="ECO:0007669"/>
    <property type="project" value="TreeGrafter"/>
</dbReference>
<accession>A0AAV6FIF0</accession>
<dbReference type="PROSITE" id="PS52052">
    <property type="entry name" value="PEHE"/>
    <property type="match status" value="1"/>
</dbReference>
<evidence type="ECO:0000256" key="7">
    <source>
        <dbReference type="SAM" id="Coils"/>
    </source>
</evidence>
<dbReference type="GO" id="GO:0072487">
    <property type="term" value="C:MSL complex"/>
    <property type="evidence" value="ECO:0007669"/>
    <property type="project" value="InterPro"/>
</dbReference>
<dbReference type="AlphaFoldDB" id="A0AAV6FIF0"/>
<dbReference type="InterPro" id="IPR029332">
    <property type="entry name" value="PEHE_dom"/>
</dbReference>
<comment type="subcellular location">
    <subcellularLocation>
        <location evidence="1">Nucleus speckle</location>
    </subcellularLocation>
    <subcellularLocation>
        <location evidence="2">Nucleus</location>
        <location evidence="2">Nucleoplasm</location>
    </subcellularLocation>
</comment>
<dbReference type="EMBL" id="JADWDJ010000022">
    <property type="protein sequence ID" value="KAG5262594.1"/>
    <property type="molecule type" value="Genomic_DNA"/>
</dbReference>
<evidence type="ECO:0000256" key="1">
    <source>
        <dbReference type="ARBA" id="ARBA00004324"/>
    </source>
</evidence>
<feature type="coiled-coil region" evidence="7">
    <location>
        <begin position="193"/>
        <end position="244"/>
    </location>
</feature>
<evidence type="ECO:0000256" key="5">
    <source>
        <dbReference type="ARBA" id="ARBA00023242"/>
    </source>
</evidence>
<comment type="caution">
    <text evidence="10">The sequence shown here is derived from an EMBL/GenBank/DDBJ whole genome shotgun (WGS) entry which is preliminary data.</text>
</comment>
<evidence type="ECO:0000256" key="2">
    <source>
        <dbReference type="ARBA" id="ARBA00004642"/>
    </source>
</evidence>
<feature type="domain" description="PEHE" evidence="9">
    <location>
        <begin position="402"/>
        <end position="519"/>
    </location>
</feature>
<keyword evidence="3" id="KW-0156">Chromatin regulator</keyword>
<evidence type="ECO:0000313" key="10">
    <source>
        <dbReference type="EMBL" id="KAG5262594.1"/>
    </source>
</evidence>
<dbReference type="GO" id="GO:0045893">
    <property type="term" value="P:positive regulation of DNA-templated transcription"/>
    <property type="evidence" value="ECO:0007669"/>
    <property type="project" value="UniProtKB-ARBA"/>
</dbReference>
<dbReference type="InterPro" id="IPR031840">
    <property type="entry name" value="MSL1_dimer"/>
</dbReference>
<feature type="region of interest" description="Disordered" evidence="8">
    <location>
        <begin position="72"/>
        <end position="186"/>
    </location>
</feature>
<keyword evidence="4 7" id="KW-0175">Coiled coil</keyword>
<dbReference type="SMART" id="SM01300">
    <property type="entry name" value="PEHE"/>
    <property type="match status" value="1"/>
</dbReference>
<evidence type="ECO:0000256" key="6">
    <source>
        <dbReference type="ARBA" id="ARBA00061695"/>
    </source>
</evidence>
<name>A0AAV6FIF0_9TELE</name>
<gene>
    <name evidence="10" type="ORF">AALO_G00276760</name>
</gene>
<dbReference type="FunFam" id="1.20.5.170:FF:000047">
    <property type="entry name" value="male-specific lethal 1 homolog isoform X1"/>
    <property type="match status" value="1"/>
</dbReference>
<reference evidence="10" key="1">
    <citation type="submission" date="2020-10" db="EMBL/GenBank/DDBJ databases">
        <title>Chromosome-scale genome assembly of the Allis shad, Alosa alosa.</title>
        <authorList>
            <person name="Margot Z."/>
            <person name="Christophe K."/>
            <person name="Cabau C."/>
            <person name="Louis A."/>
            <person name="Berthelot C."/>
            <person name="Parey E."/>
            <person name="Roest Crollius H."/>
            <person name="Montfort J."/>
            <person name="Robinson-Rechavi M."/>
            <person name="Bucao C."/>
            <person name="Bouchez O."/>
            <person name="Gislard M."/>
            <person name="Lluch J."/>
            <person name="Milhes M."/>
            <person name="Lampietro C."/>
            <person name="Lopez Roques C."/>
            <person name="Donnadieu C."/>
            <person name="Braasch I."/>
            <person name="Desvignes T."/>
            <person name="Postlethwait J."/>
            <person name="Bobe J."/>
            <person name="Guiguen Y."/>
        </authorList>
    </citation>
    <scope>NUCLEOTIDE SEQUENCE</scope>
    <source>
        <strain evidence="10">M-15738</strain>
        <tissue evidence="10">Blood</tissue>
    </source>
</reference>
<keyword evidence="11" id="KW-1185">Reference proteome</keyword>
<feature type="region of interest" description="Disordered" evidence="8">
    <location>
        <begin position="296"/>
        <end position="347"/>
    </location>
</feature>
<dbReference type="Gene3D" id="6.10.250.2000">
    <property type="match status" value="1"/>
</dbReference>
<feature type="compositionally biased region" description="Polar residues" evidence="8">
    <location>
        <begin position="160"/>
        <end position="170"/>
    </location>
</feature>
<evidence type="ECO:0000259" key="9">
    <source>
        <dbReference type="PROSITE" id="PS52052"/>
    </source>
</evidence>
<dbReference type="Pfam" id="PF16801">
    <property type="entry name" value="MSL1_dimer"/>
    <property type="match status" value="1"/>
</dbReference>
<comment type="similarity">
    <text evidence="6">Belongs to the msl-1 family.</text>
</comment>
<sequence>MTMRHALFTNARFKLDPEKLDLDKAHIRAGQSVDIRRDSCDFGSDVHNVIGDILKSGGQLFGKSRKLDVNHLPKSGRTPLATGRNKAKGPVLSRDASESAETLSSQVKHMGGEGTPVKTKTPLGQTNAVDVKTEPIAMNSHSNSRDAGTDGNARGIDGTGTPNMASLETSTDGKRKNIRKTPSHPHAQATCLRQILLLQLDLIEQQQQELQTKDKEIDELKSDRDTLLARIERMERRLQLISNAPRDKRLFQPLERWVPETDDFWEGEDGTQGTAQKNLAYGRDGKVQKKKKGMTMKFGLSDPKTPTQKPRGKAAKFSSQKTEAGGPLSCQRDLHKSDPSDEMGYGQSAGQAAAMHPLKEEPQETMCMEELPYMTTTEMYLCCWKQPPLSPLREASPKKEEDVDIPSWRENSMEPLNEKTDIPENLDDNVFLKRHSKLELDEKRRKRWDIQRIREQRMLQRLQQRMEKKVAIQETEPDLMSFYPETEDVESIVITPFLPVMAFGRPLPNLSPENFELPWLDDRSRCRVENQKKNTPHRNCRK</sequence>
<dbReference type="PANTHER" id="PTHR21656:SF2">
    <property type="entry name" value="MALE-SPECIFIC LETHAL 1 HOMOLOG"/>
    <property type="match status" value="1"/>
</dbReference>
<dbReference type="GO" id="GO:0006325">
    <property type="term" value="P:chromatin organization"/>
    <property type="evidence" value="ECO:0007669"/>
    <property type="project" value="UniProtKB-KW"/>
</dbReference>
<keyword evidence="5" id="KW-0539">Nucleus</keyword>
<protein>
    <recommendedName>
        <fullName evidence="9">PEHE domain-containing protein</fullName>
    </recommendedName>
</protein>
<evidence type="ECO:0000256" key="4">
    <source>
        <dbReference type="ARBA" id="ARBA00023054"/>
    </source>
</evidence>
<dbReference type="Proteomes" id="UP000823561">
    <property type="component" value="Chromosome 22"/>
</dbReference>
<dbReference type="PANTHER" id="PTHR21656">
    <property type="entry name" value="MALE-SPECIFIC LETHAL-1 PROTEIN"/>
    <property type="match status" value="1"/>
</dbReference>
<evidence type="ECO:0000256" key="3">
    <source>
        <dbReference type="ARBA" id="ARBA00022853"/>
    </source>
</evidence>
<dbReference type="GO" id="GO:0016607">
    <property type="term" value="C:nuclear speck"/>
    <property type="evidence" value="ECO:0007669"/>
    <property type="project" value="UniProtKB-SubCell"/>
</dbReference>
<dbReference type="Pfam" id="PF15275">
    <property type="entry name" value="PEHE"/>
    <property type="match status" value="1"/>
</dbReference>
<evidence type="ECO:0000313" key="11">
    <source>
        <dbReference type="Proteomes" id="UP000823561"/>
    </source>
</evidence>
<evidence type="ECO:0000256" key="8">
    <source>
        <dbReference type="SAM" id="MobiDB-lite"/>
    </source>
</evidence>
<organism evidence="10 11">
    <name type="scientific">Alosa alosa</name>
    <name type="common">allis shad</name>
    <dbReference type="NCBI Taxonomy" id="278164"/>
    <lineage>
        <taxon>Eukaryota</taxon>
        <taxon>Metazoa</taxon>
        <taxon>Chordata</taxon>
        <taxon>Craniata</taxon>
        <taxon>Vertebrata</taxon>
        <taxon>Euteleostomi</taxon>
        <taxon>Actinopterygii</taxon>
        <taxon>Neopterygii</taxon>
        <taxon>Teleostei</taxon>
        <taxon>Clupei</taxon>
        <taxon>Clupeiformes</taxon>
        <taxon>Clupeoidei</taxon>
        <taxon>Clupeidae</taxon>
        <taxon>Alosa</taxon>
    </lineage>
</organism>
<dbReference type="Gene3D" id="1.20.5.170">
    <property type="match status" value="1"/>
</dbReference>